<feature type="non-terminal residue" evidence="2">
    <location>
        <position position="1"/>
    </location>
</feature>
<sequence length="226" mass="25090">MPPLAVVEIPVLGPSPARSTPPPPRHDKGKAAAIKRLPGRRDEESSTPLSIRLDQDAPRAATIIAREITDHGALYTLRIGEVEVPQVELDEILDYVSPEHLEAYESRQFVEEDEAQRVAEEAEMHARLAKLERMRERTKTKGVLVRGGGGLDDVEASADGEVSTVERGKHGRARPSYKAQFRVLKVRRRRKRHPVTGELMPLSDEDGDGDLAAWESSEDDGRRRGA</sequence>
<dbReference type="OrthoDB" id="1918685at2759"/>
<dbReference type="AlphaFoldDB" id="A0A9W7VYH6"/>
<evidence type="ECO:0000313" key="3">
    <source>
        <dbReference type="Proteomes" id="UP001138500"/>
    </source>
</evidence>
<gene>
    <name evidence="2" type="ORF">Tdes44962_MAKER10378</name>
</gene>
<organism evidence="2 3">
    <name type="scientific">Teratosphaeria destructans</name>
    <dbReference type="NCBI Taxonomy" id="418781"/>
    <lineage>
        <taxon>Eukaryota</taxon>
        <taxon>Fungi</taxon>
        <taxon>Dikarya</taxon>
        <taxon>Ascomycota</taxon>
        <taxon>Pezizomycotina</taxon>
        <taxon>Dothideomycetes</taxon>
        <taxon>Dothideomycetidae</taxon>
        <taxon>Mycosphaerellales</taxon>
        <taxon>Teratosphaeriaceae</taxon>
        <taxon>Teratosphaeria</taxon>
    </lineage>
</organism>
<dbReference type="Proteomes" id="UP001138500">
    <property type="component" value="Unassembled WGS sequence"/>
</dbReference>
<feature type="region of interest" description="Disordered" evidence="1">
    <location>
        <begin position="189"/>
        <end position="226"/>
    </location>
</feature>
<keyword evidence="3" id="KW-1185">Reference proteome</keyword>
<feature type="region of interest" description="Disordered" evidence="1">
    <location>
        <begin position="9"/>
        <end position="49"/>
    </location>
</feature>
<feature type="region of interest" description="Disordered" evidence="1">
    <location>
        <begin position="139"/>
        <end position="174"/>
    </location>
</feature>
<comment type="caution">
    <text evidence="2">The sequence shown here is derived from an EMBL/GenBank/DDBJ whole genome shotgun (WGS) entry which is preliminary data.</text>
</comment>
<reference evidence="2 3" key="2">
    <citation type="journal article" date="2021" name="Curr. Genet.">
        <title>Genetic response to nitrogen starvation in the aggressive Eucalyptus foliar pathogen Teratosphaeria destructans.</title>
        <authorList>
            <person name="Havenga M."/>
            <person name="Wingfield B.D."/>
            <person name="Wingfield M.J."/>
            <person name="Dreyer L.L."/>
            <person name="Roets F."/>
            <person name="Aylward J."/>
        </authorList>
    </citation>
    <scope>NUCLEOTIDE SEQUENCE [LARGE SCALE GENOMIC DNA]</scope>
    <source>
        <strain evidence="2">CMW44962</strain>
    </source>
</reference>
<proteinExistence type="predicted"/>
<reference evidence="2 3" key="1">
    <citation type="journal article" date="2018" name="IMA Fungus">
        <title>IMA Genome-F 10: Nine draft genome sequences of Claviceps purpurea s.lat., including C. arundinis, C. humidiphila, and C. cf. spartinae, pseudomolecules for the pitch canker pathogen Fusarium circinatum, draft genome of Davidsoniella eucalypti, Grosmannia galeiformis, Quambalaria eucalypti, and Teratosphaeria destructans.</title>
        <authorList>
            <person name="Wingfield B.D."/>
            <person name="Liu M."/>
            <person name="Nguyen H.D."/>
            <person name="Lane F.A."/>
            <person name="Morgan S.W."/>
            <person name="De Vos L."/>
            <person name="Wilken P.M."/>
            <person name="Duong T.A."/>
            <person name="Aylward J."/>
            <person name="Coetzee M.P."/>
            <person name="Dadej K."/>
            <person name="De Beer Z.W."/>
            <person name="Findlay W."/>
            <person name="Havenga M."/>
            <person name="Kolarik M."/>
            <person name="Menzies J.G."/>
            <person name="Naidoo K."/>
            <person name="Pochopski O."/>
            <person name="Shoukouhi P."/>
            <person name="Santana Q.C."/>
            <person name="Seifert K.A."/>
            <person name="Soal N."/>
            <person name="Steenkamp E.T."/>
            <person name="Tatham C.T."/>
            <person name="van der Nest M.A."/>
            <person name="Wingfield M.J."/>
        </authorList>
    </citation>
    <scope>NUCLEOTIDE SEQUENCE [LARGE SCALE GENOMIC DNA]</scope>
    <source>
        <strain evidence="2">CMW44962</strain>
    </source>
</reference>
<evidence type="ECO:0000313" key="2">
    <source>
        <dbReference type="EMBL" id="KAH9816659.1"/>
    </source>
</evidence>
<name>A0A9W7VYH6_9PEZI</name>
<protein>
    <submittedName>
        <fullName evidence="2">Voltage gated chloride channel</fullName>
    </submittedName>
</protein>
<evidence type="ECO:0000256" key="1">
    <source>
        <dbReference type="SAM" id="MobiDB-lite"/>
    </source>
</evidence>
<accession>A0A9W7VYH6</accession>
<dbReference type="EMBL" id="RIBY02002403">
    <property type="protein sequence ID" value="KAH9816659.1"/>
    <property type="molecule type" value="Genomic_DNA"/>
</dbReference>